<sequence>MLSDFWDRNTSFPEESIAENLDSTLAITAAEKIKFRKLQSLLAEIESEVPG</sequence>
<evidence type="ECO:0000313" key="2">
    <source>
        <dbReference type="Proteomes" id="UP000708208"/>
    </source>
</evidence>
<gene>
    <name evidence="1" type="ORF">AFUS01_LOCUS37757</name>
</gene>
<proteinExistence type="predicted"/>
<accession>A0A8J2LRE0</accession>
<dbReference type="AlphaFoldDB" id="A0A8J2LRE0"/>
<dbReference type="EMBL" id="CAJVCH010544885">
    <property type="protein sequence ID" value="CAG7827794.1"/>
    <property type="molecule type" value="Genomic_DNA"/>
</dbReference>
<reference evidence="1" key="1">
    <citation type="submission" date="2021-06" db="EMBL/GenBank/DDBJ databases">
        <authorList>
            <person name="Hodson N. C."/>
            <person name="Mongue J. A."/>
            <person name="Jaron S. K."/>
        </authorList>
    </citation>
    <scope>NUCLEOTIDE SEQUENCE</scope>
</reference>
<feature type="non-terminal residue" evidence="1">
    <location>
        <position position="1"/>
    </location>
</feature>
<comment type="caution">
    <text evidence="1">The sequence shown here is derived from an EMBL/GenBank/DDBJ whole genome shotgun (WGS) entry which is preliminary data.</text>
</comment>
<protein>
    <submittedName>
        <fullName evidence="1">Uncharacterized protein</fullName>
    </submittedName>
</protein>
<dbReference type="Proteomes" id="UP000708208">
    <property type="component" value="Unassembled WGS sequence"/>
</dbReference>
<keyword evidence="2" id="KW-1185">Reference proteome</keyword>
<organism evidence="1 2">
    <name type="scientific">Allacma fusca</name>
    <dbReference type="NCBI Taxonomy" id="39272"/>
    <lineage>
        <taxon>Eukaryota</taxon>
        <taxon>Metazoa</taxon>
        <taxon>Ecdysozoa</taxon>
        <taxon>Arthropoda</taxon>
        <taxon>Hexapoda</taxon>
        <taxon>Collembola</taxon>
        <taxon>Symphypleona</taxon>
        <taxon>Sminthuridae</taxon>
        <taxon>Allacma</taxon>
    </lineage>
</organism>
<name>A0A8J2LRE0_9HEXA</name>
<evidence type="ECO:0000313" key="1">
    <source>
        <dbReference type="EMBL" id="CAG7827794.1"/>
    </source>
</evidence>